<dbReference type="RefSeq" id="WP_229640204.1">
    <property type="nucleotide sequence ID" value="NZ_JADWDC010000017.1"/>
</dbReference>
<evidence type="ECO:0000313" key="1">
    <source>
        <dbReference type="EMBL" id="MCC0177165.1"/>
    </source>
</evidence>
<sequence>MNITLLRQIWSLIETTNASELLEIGEQELVQRLLNRLDAQKPLADKERVSLNDYLHSKIGLIKDTAEARLVSA</sequence>
<dbReference type="AlphaFoldDB" id="A0A964BPS1"/>
<proteinExistence type="predicted"/>
<protein>
    <submittedName>
        <fullName evidence="1">Uncharacterized protein</fullName>
    </submittedName>
</protein>
<evidence type="ECO:0000313" key="2">
    <source>
        <dbReference type="Proteomes" id="UP000729733"/>
    </source>
</evidence>
<gene>
    <name evidence="1" type="ORF">I4641_09265</name>
</gene>
<dbReference type="EMBL" id="JADWDC010000017">
    <property type="protein sequence ID" value="MCC0177165.1"/>
    <property type="molecule type" value="Genomic_DNA"/>
</dbReference>
<dbReference type="Proteomes" id="UP000729733">
    <property type="component" value="Unassembled WGS sequence"/>
</dbReference>
<comment type="caution">
    <text evidence="1">The sequence shown here is derived from an EMBL/GenBank/DDBJ whole genome shotgun (WGS) entry which is preliminary data.</text>
</comment>
<keyword evidence="2" id="KW-1185">Reference proteome</keyword>
<reference evidence="1" key="1">
    <citation type="journal article" date="2021" name="Antonie Van Leeuwenhoek">
        <title>Draft genome and description of Waterburya agarophytonicola gen. nov. sp. nov. (Pleurocapsales, Cyanobacteria): a seaweed symbiont.</title>
        <authorList>
            <person name="Bonthond G."/>
            <person name="Shalygin S."/>
            <person name="Bayer T."/>
            <person name="Weinberger F."/>
        </authorList>
    </citation>
    <scope>NUCLEOTIDE SEQUENCE</scope>
    <source>
        <strain evidence="1">KI4</strain>
    </source>
</reference>
<name>A0A964BPS1_9CYAN</name>
<organism evidence="1 2">
    <name type="scientific">Waterburya agarophytonicola KI4</name>
    <dbReference type="NCBI Taxonomy" id="2874699"/>
    <lineage>
        <taxon>Bacteria</taxon>
        <taxon>Bacillati</taxon>
        <taxon>Cyanobacteriota</taxon>
        <taxon>Cyanophyceae</taxon>
        <taxon>Pleurocapsales</taxon>
        <taxon>Hyellaceae</taxon>
        <taxon>Waterburya</taxon>
        <taxon>Waterburya agarophytonicola</taxon>
    </lineage>
</organism>
<accession>A0A964BPS1</accession>